<evidence type="ECO:0000256" key="8">
    <source>
        <dbReference type="ARBA" id="ARBA00023136"/>
    </source>
</evidence>
<feature type="transmembrane region" description="Helical" evidence="11">
    <location>
        <begin position="177"/>
        <end position="199"/>
    </location>
</feature>
<dbReference type="OrthoDB" id="9813906at2"/>
<evidence type="ECO:0000313" key="12">
    <source>
        <dbReference type="EMBL" id="SHJ40768.1"/>
    </source>
</evidence>
<keyword evidence="2" id="KW-0813">Transport</keyword>
<keyword evidence="7 11" id="KW-1133">Transmembrane helix</keyword>
<keyword evidence="13" id="KW-1185">Reference proteome</keyword>
<dbReference type="Proteomes" id="UP000322917">
    <property type="component" value="Unassembled WGS sequence"/>
</dbReference>
<dbReference type="PANTHER" id="PTHR32196">
    <property type="entry name" value="ABC TRANSPORTER PERMEASE PROTEIN YPHD-RELATED-RELATED"/>
    <property type="match status" value="1"/>
</dbReference>
<feature type="transmembrane region" description="Helical" evidence="11">
    <location>
        <begin position="330"/>
        <end position="358"/>
    </location>
</feature>
<feature type="transmembrane region" description="Helical" evidence="11">
    <location>
        <begin position="65"/>
        <end position="84"/>
    </location>
</feature>
<evidence type="ECO:0000256" key="11">
    <source>
        <dbReference type="SAM" id="Phobius"/>
    </source>
</evidence>
<feature type="transmembrane region" description="Helical" evidence="11">
    <location>
        <begin position="370"/>
        <end position="389"/>
    </location>
</feature>
<evidence type="ECO:0000313" key="13">
    <source>
        <dbReference type="Proteomes" id="UP000322917"/>
    </source>
</evidence>
<dbReference type="AlphaFoldDB" id="A0A1M6J258"/>
<dbReference type="InterPro" id="IPR001851">
    <property type="entry name" value="ABC_transp_permease"/>
</dbReference>
<dbReference type="CDD" id="cd06579">
    <property type="entry name" value="TM_PBP1_transp_AraH_like"/>
    <property type="match status" value="1"/>
</dbReference>
<feature type="transmembrane region" description="Helical" evidence="11">
    <location>
        <begin position="111"/>
        <end position="131"/>
    </location>
</feature>
<dbReference type="PANTHER" id="PTHR32196:SF32">
    <property type="entry name" value="XYLOSE TRANSPORT SYSTEM PERMEASE PROTEIN XYLH"/>
    <property type="match status" value="1"/>
</dbReference>
<name>A0A1M6J258_9FIRM</name>
<feature type="transmembrane region" description="Helical" evidence="11">
    <location>
        <begin position="31"/>
        <end position="53"/>
    </location>
</feature>
<dbReference type="GO" id="GO:0022857">
    <property type="term" value="F:transmembrane transporter activity"/>
    <property type="evidence" value="ECO:0007669"/>
    <property type="project" value="InterPro"/>
</dbReference>
<evidence type="ECO:0000256" key="2">
    <source>
        <dbReference type="ARBA" id="ARBA00022448"/>
    </source>
</evidence>
<evidence type="ECO:0000256" key="4">
    <source>
        <dbReference type="ARBA" id="ARBA00022519"/>
    </source>
</evidence>
<dbReference type="EMBL" id="FQZD01000020">
    <property type="protein sequence ID" value="SHJ40768.1"/>
    <property type="molecule type" value="Genomic_DNA"/>
</dbReference>
<protein>
    <recommendedName>
        <fullName evidence="10">Xylose transport system permease protein XylH</fullName>
    </recommendedName>
</protein>
<comment type="function">
    <text evidence="9">Part of the binding-protein-dependent transport system for D-xylose. Probably responsible for the translocation of the substrate across the membrane.</text>
</comment>
<reference evidence="12 13" key="1">
    <citation type="submission" date="2016-11" db="EMBL/GenBank/DDBJ databases">
        <authorList>
            <person name="Varghese N."/>
            <person name="Submissions S."/>
        </authorList>
    </citation>
    <scope>NUCLEOTIDE SEQUENCE [LARGE SCALE GENOMIC DNA]</scope>
    <source>
        <strain evidence="12 13">DSM 15287</strain>
    </source>
</reference>
<keyword evidence="5" id="KW-0762">Sugar transport</keyword>
<feature type="transmembrane region" description="Helical" evidence="11">
    <location>
        <begin position="291"/>
        <end position="309"/>
    </location>
</feature>
<evidence type="ECO:0000256" key="7">
    <source>
        <dbReference type="ARBA" id="ARBA00022989"/>
    </source>
</evidence>
<feature type="transmembrane region" description="Helical" evidence="11">
    <location>
        <begin position="137"/>
        <end position="156"/>
    </location>
</feature>
<accession>A0A1M6J258</accession>
<evidence type="ECO:0000256" key="1">
    <source>
        <dbReference type="ARBA" id="ARBA00004651"/>
    </source>
</evidence>
<sequence length="395" mass="41395">MTTELEKQSPELASGKKLSWAALFHLDVKTYTMLLALLSIWVIFTMATSGDFLTSRNLSNLFRQMSITGILSIGMVFIIIAGHIDLSVGSLMGLLGGVMAVLNVWYKVDGLLAITMTLALGLVIGIFNGWLVAYKKIPAFIVTLGGMLVFRGILIGMTKGTTVAALDSSIRFVGNAYLVEGVGIVLGVVAVAVVAYQSFAGRKLQAQYGLEIAPAGAEIAKIVFAAILVGIFITVLNSYQGFPVPVLILVIMAVIFSYILTKTVFGRRVYAIGGNAEAAKLSGINVTKMNLSIFALNGLLVSIAGVLLCSRLNAASVAAGQNAEMDAIAACVIGGASLMGGIGSVGGALVGALVMASLDNGMSMLNIETFWQFIVKGAILVLAVWVDIATKNKSK</sequence>
<evidence type="ECO:0000256" key="10">
    <source>
        <dbReference type="ARBA" id="ARBA00035686"/>
    </source>
</evidence>
<dbReference type="GO" id="GO:0005886">
    <property type="term" value="C:plasma membrane"/>
    <property type="evidence" value="ECO:0007669"/>
    <property type="project" value="UniProtKB-SubCell"/>
</dbReference>
<proteinExistence type="predicted"/>
<keyword evidence="6 11" id="KW-0812">Transmembrane</keyword>
<comment type="subcellular location">
    <subcellularLocation>
        <location evidence="1">Cell membrane</location>
        <topology evidence="1">Multi-pass membrane protein</topology>
    </subcellularLocation>
</comment>
<gene>
    <name evidence="12" type="ORF">SAMN02745170_02472</name>
</gene>
<evidence type="ECO:0000256" key="9">
    <source>
        <dbReference type="ARBA" id="ARBA00035611"/>
    </source>
</evidence>
<keyword evidence="8 11" id="KW-0472">Membrane</keyword>
<evidence type="ECO:0000256" key="3">
    <source>
        <dbReference type="ARBA" id="ARBA00022475"/>
    </source>
</evidence>
<dbReference type="RefSeq" id="WP_149735190.1">
    <property type="nucleotide sequence ID" value="NZ_FQZD01000020.1"/>
</dbReference>
<feature type="transmembrane region" description="Helical" evidence="11">
    <location>
        <begin position="90"/>
        <end position="106"/>
    </location>
</feature>
<evidence type="ECO:0000256" key="5">
    <source>
        <dbReference type="ARBA" id="ARBA00022597"/>
    </source>
</evidence>
<keyword evidence="3" id="KW-1003">Cell membrane</keyword>
<feature type="transmembrane region" description="Helical" evidence="11">
    <location>
        <begin position="219"/>
        <end position="237"/>
    </location>
</feature>
<organism evidence="12 13">
    <name type="scientific">Propionispora hippei DSM 15287</name>
    <dbReference type="NCBI Taxonomy" id="1123003"/>
    <lineage>
        <taxon>Bacteria</taxon>
        <taxon>Bacillati</taxon>
        <taxon>Bacillota</taxon>
        <taxon>Negativicutes</taxon>
        <taxon>Selenomonadales</taxon>
        <taxon>Sporomusaceae</taxon>
        <taxon>Propionispora</taxon>
    </lineage>
</organism>
<keyword evidence="4" id="KW-0997">Cell inner membrane</keyword>
<feature type="transmembrane region" description="Helical" evidence="11">
    <location>
        <begin position="244"/>
        <end position="261"/>
    </location>
</feature>
<dbReference type="Pfam" id="PF02653">
    <property type="entry name" value="BPD_transp_2"/>
    <property type="match status" value="1"/>
</dbReference>
<evidence type="ECO:0000256" key="6">
    <source>
        <dbReference type="ARBA" id="ARBA00022692"/>
    </source>
</evidence>